<dbReference type="InterPro" id="IPR002885">
    <property type="entry name" value="PPR_rpt"/>
</dbReference>
<name>K0RB67_THAOC</name>
<dbReference type="SMART" id="SM00320">
    <property type="entry name" value="WD40"/>
    <property type="match status" value="7"/>
</dbReference>
<accession>K0RB67</accession>
<evidence type="ECO:0000256" key="3">
    <source>
        <dbReference type="PROSITE-ProRule" id="PRU00221"/>
    </source>
</evidence>
<dbReference type="OrthoDB" id="284782at2759"/>
<dbReference type="Gene3D" id="1.25.40.10">
    <property type="entry name" value="Tetratricopeptide repeat domain"/>
    <property type="match status" value="3"/>
</dbReference>
<dbReference type="Pfam" id="PF00400">
    <property type="entry name" value="WD40"/>
    <property type="match status" value="5"/>
</dbReference>
<evidence type="ECO:0000313" key="5">
    <source>
        <dbReference type="Proteomes" id="UP000266841"/>
    </source>
</evidence>
<dbReference type="GO" id="GO:0016226">
    <property type="term" value="P:iron-sulfur cluster assembly"/>
    <property type="evidence" value="ECO:0007669"/>
    <property type="project" value="InterPro"/>
</dbReference>
<feature type="repeat" description="WD" evidence="3">
    <location>
        <begin position="730"/>
        <end position="771"/>
    </location>
</feature>
<dbReference type="PROSITE" id="PS50294">
    <property type="entry name" value="WD_REPEATS_REGION"/>
    <property type="match status" value="3"/>
</dbReference>
<comment type="caution">
    <text evidence="4">The sequence shown here is derived from an EMBL/GenBank/DDBJ whole genome shotgun (WGS) entry which is preliminary data.</text>
</comment>
<proteinExistence type="inferred from homology"/>
<dbReference type="InterPro" id="IPR028608">
    <property type="entry name" value="CIAO1/Cia1"/>
</dbReference>
<feature type="repeat" description="WD" evidence="3">
    <location>
        <begin position="655"/>
        <end position="693"/>
    </location>
</feature>
<dbReference type="PANTHER" id="PTHR19920">
    <property type="entry name" value="WD40 PROTEIN CIAO1"/>
    <property type="match status" value="1"/>
</dbReference>
<reference evidence="4 5" key="1">
    <citation type="journal article" date="2012" name="Genome Biol.">
        <title>Genome and low-iron response of an oceanic diatom adapted to chronic iron limitation.</title>
        <authorList>
            <person name="Lommer M."/>
            <person name="Specht M."/>
            <person name="Roy A.S."/>
            <person name="Kraemer L."/>
            <person name="Andreson R."/>
            <person name="Gutowska M.A."/>
            <person name="Wolf J."/>
            <person name="Bergner S.V."/>
            <person name="Schilhabel M.B."/>
            <person name="Klostermeier U.C."/>
            <person name="Beiko R.G."/>
            <person name="Rosenstiel P."/>
            <person name="Hippler M."/>
            <person name="Laroche J."/>
        </authorList>
    </citation>
    <scope>NUCLEOTIDE SEQUENCE [LARGE SCALE GENOMIC DNA]</scope>
    <source>
        <strain evidence="4 5">CCMP1005</strain>
    </source>
</reference>
<dbReference type="AlphaFoldDB" id="K0RB67"/>
<evidence type="ECO:0000313" key="4">
    <source>
        <dbReference type="EMBL" id="EJK46311.1"/>
    </source>
</evidence>
<dbReference type="Pfam" id="PF13812">
    <property type="entry name" value="PPR_3"/>
    <property type="match status" value="1"/>
</dbReference>
<dbReference type="SUPFAM" id="SSF50978">
    <property type="entry name" value="WD40 repeat-like"/>
    <property type="match status" value="1"/>
</dbReference>
<dbReference type="GO" id="GO:0097361">
    <property type="term" value="C:cytosolic [4Fe-4S] assembly targeting complex"/>
    <property type="evidence" value="ECO:0007669"/>
    <property type="project" value="InterPro"/>
</dbReference>
<feature type="non-terminal residue" evidence="4">
    <location>
        <position position="1"/>
    </location>
</feature>
<dbReference type="PROSITE" id="PS50082">
    <property type="entry name" value="WD_REPEATS_2"/>
    <property type="match status" value="5"/>
</dbReference>
<feature type="repeat" description="WD" evidence="3">
    <location>
        <begin position="587"/>
        <end position="619"/>
    </location>
</feature>
<gene>
    <name evidence="4" type="ORF">THAOC_35023</name>
</gene>
<organism evidence="4 5">
    <name type="scientific">Thalassiosira oceanica</name>
    <name type="common">Marine diatom</name>
    <dbReference type="NCBI Taxonomy" id="159749"/>
    <lineage>
        <taxon>Eukaryota</taxon>
        <taxon>Sar</taxon>
        <taxon>Stramenopiles</taxon>
        <taxon>Ochrophyta</taxon>
        <taxon>Bacillariophyta</taxon>
        <taxon>Coscinodiscophyceae</taxon>
        <taxon>Thalassiosirophycidae</taxon>
        <taxon>Thalassiosirales</taxon>
        <taxon>Thalassiosiraceae</taxon>
        <taxon>Thalassiosira</taxon>
    </lineage>
</organism>
<dbReference type="Proteomes" id="UP000266841">
    <property type="component" value="Unassembled WGS sequence"/>
</dbReference>
<dbReference type="InterPro" id="IPR001680">
    <property type="entry name" value="WD40_rpt"/>
</dbReference>
<feature type="repeat" description="WD" evidence="3">
    <location>
        <begin position="850"/>
        <end position="890"/>
    </location>
</feature>
<keyword evidence="5" id="KW-1185">Reference proteome</keyword>
<feature type="repeat" description="WD" evidence="3">
    <location>
        <begin position="520"/>
        <end position="557"/>
    </location>
</feature>
<sequence>RRTTKRILELMKNPETIGLEKLKLQLSPDVISFSSVMATLTSGHEAEELMAEMVELCSKNSDMRPDTVAYNTLIKVWGRSGDEIAGERSEAILNQMLDVYRDGSVDVRPDDVTYNSVIHNVANSNVPDSPHRARRLLEQMKKSYESGIIAVEPNIITYNSVLDAFAKSGRAESAKMAEELLFNIEESSDKGASDIEPDLYSYNIVINAWGSRGVATKAVHILDHLTSRSIEGRTSLTADVTTYNSVLHAWSQSSDRNAAIKALGLLEIMLKLAEGRADLNVQPNAYSFSTCINAFSKSKFPRKARQTRDLLRRMKKLSDDGQKNMRPNIYVYTAVLNACAYTFGRREEKEEALSIGLETFEELRQSGIGVNHVAYGSFIRLCRTLMQEKDARRNHFISRAFRQCCSDGQVGDYVLRQLRPIPDVYASSLKAYIDREGKVVKELPDTCEEMATLSEFETLSPSELSGSPAWSATFSIDGKYLAVCFGNPRTHVKIWEDGNFNSGSTARSSSYDWKLVSTIREEHKRTIRSVAFAPTSSVLRVPVLATASFDGKVLIWEHSADNTDPALSGDDDSSTSECNNFEPIAQLEGHESEVKCLAWNATGSLLGSCGRDKTVWVWECFLPGTVGGHETTTMNPMLATEERDDQGEFECLAVLQGHEGDVKSITFGPSHSQWGEGEEILISASYDDTIRIWAEEGGDWYCAATLGNNRYIPQCMSDNRGEDLPKIISGAVHSSTVWCLGLSPGGVRLFGGSQDGSMSIWKMYTASERKRLFPQASKNALSSTDGLWNCVGTLPDAHSAYAVLAVDCAPSCAGHGRIASGGGDNAINIYREDPGGNSDEPKFALDAVANDAHDGDVNCIKWHPRDGTCLVSCGDDGAVILWNYKQTPKQ</sequence>
<evidence type="ECO:0000256" key="2">
    <source>
        <dbReference type="ARBA" id="ARBA00022737"/>
    </source>
</evidence>
<dbReference type="EMBL" id="AGNL01047828">
    <property type="protein sequence ID" value="EJK46311.1"/>
    <property type="molecule type" value="Genomic_DNA"/>
</dbReference>
<protein>
    <submittedName>
        <fullName evidence="4">Uncharacterized protein</fullName>
    </submittedName>
</protein>
<dbReference type="eggNOG" id="KOG4197">
    <property type="taxonomic scope" value="Eukaryota"/>
</dbReference>
<dbReference type="CDD" id="cd00200">
    <property type="entry name" value="WD40"/>
    <property type="match status" value="1"/>
</dbReference>
<dbReference type="eggNOG" id="KOG0645">
    <property type="taxonomic scope" value="Eukaryota"/>
</dbReference>
<dbReference type="PANTHER" id="PTHR19920:SF0">
    <property type="entry name" value="CYTOSOLIC IRON-SULFUR PROTEIN ASSEMBLY PROTEIN CIAO1-RELATED"/>
    <property type="match status" value="1"/>
</dbReference>
<dbReference type="InterPro" id="IPR011990">
    <property type="entry name" value="TPR-like_helical_dom_sf"/>
</dbReference>
<keyword evidence="2" id="KW-0677">Repeat</keyword>
<dbReference type="HAMAP" id="MF_03037">
    <property type="entry name" value="ciao1"/>
    <property type="match status" value="1"/>
</dbReference>
<keyword evidence="1 3" id="KW-0853">WD repeat</keyword>
<dbReference type="Gene3D" id="2.130.10.10">
    <property type="entry name" value="YVTN repeat-like/Quinoprotein amine dehydrogenase"/>
    <property type="match status" value="1"/>
</dbReference>
<evidence type="ECO:0000256" key="1">
    <source>
        <dbReference type="ARBA" id="ARBA00022574"/>
    </source>
</evidence>
<dbReference type="InterPro" id="IPR036322">
    <property type="entry name" value="WD40_repeat_dom_sf"/>
</dbReference>
<dbReference type="InterPro" id="IPR015943">
    <property type="entry name" value="WD40/YVTN_repeat-like_dom_sf"/>
</dbReference>